<keyword evidence="4" id="KW-1185">Reference proteome</keyword>
<reference evidence="2 4" key="2">
    <citation type="submission" date="2018-11" db="EMBL/GenBank/DDBJ databases">
        <authorList>
            <consortium name="Pathogen Informatics"/>
        </authorList>
    </citation>
    <scope>NUCLEOTIDE SEQUENCE [LARGE SCALE GENOMIC DNA]</scope>
</reference>
<reference evidence="5" key="1">
    <citation type="submission" date="2017-02" db="UniProtKB">
        <authorList>
            <consortium name="WormBaseParasite"/>
        </authorList>
    </citation>
    <scope>IDENTIFICATION</scope>
</reference>
<gene>
    <name evidence="2" type="ORF">DME_LOCUS1684</name>
</gene>
<dbReference type="WBParaSite" id="DME_0000721301-mRNA-1">
    <property type="protein sequence ID" value="DME_0000721301-mRNA-1"/>
    <property type="gene ID" value="DME_0000721301"/>
</dbReference>
<dbReference type="EMBL" id="UYYG01000028">
    <property type="protein sequence ID" value="VDN51711.1"/>
    <property type="molecule type" value="Genomic_DNA"/>
</dbReference>
<dbReference type="Proteomes" id="UP000274756">
    <property type="component" value="Unassembled WGS sequence"/>
</dbReference>
<feature type="chain" id="PRO_5041079480" evidence="1">
    <location>
        <begin position="18"/>
        <end position="306"/>
    </location>
</feature>
<proteinExistence type="predicted"/>
<dbReference type="AlphaFoldDB" id="A0A0N4UI03"/>
<accession>A0A0N4UI03</accession>
<protein>
    <submittedName>
        <fullName evidence="5">Endo/exonuclease/phosphatase domain-containing protein</fullName>
    </submittedName>
</protein>
<evidence type="ECO:0000313" key="3">
    <source>
        <dbReference type="Proteomes" id="UP000038040"/>
    </source>
</evidence>
<sequence>MPMTVVSLLEIFTLVISYKVKNNQDCSQPSAIELINGPIHWAVIEFVDQISGHFNITAFQIKFARWINEECGAVIDCQLSRPLTSNNIVVNFRQNATNANTVVLLVFKDHCLPIDSKNMMPIDIIIAVIRSREHLLSSLAHSDLKSVYSNCTENAWPAQDNSIEMQTSRPESVNVSRTIGISRSKLAIMSKIRLAAEDPLVTLSSSDSMVKGSDTFDTASAVSSAISRSSVSMLQLCRQMIEIKISSMRNFNCIKSLPKPDMIIIVGHWNARVGRVRCRCDDLNNWQIWHRRPMCQWGMSSLCRKA</sequence>
<dbReference type="Proteomes" id="UP000038040">
    <property type="component" value="Unplaced"/>
</dbReference>
<evidence type="ECO:0000313" key="4">
    <source>
        <dbReference type="Proteomes" id="UP000274756"/>
    </source>
</evidence>
<evidence type="ECO:0000313" key="2">
    <source>
        <dbReference type="EMBL" id="VDN51711.1"/>
    </source>
</evidence>
<name>A0A0N4UI03_DRAME</name>
<dbReference type="OrthoDB" id="5864341at2759"/>
<evidence type="ECO:0000256" key="1">
    <source>
        <dbReference type="SAM" id="SignalP"/>
    </source>
</evidence>
<evidence type="ECO:0000313" key="5">
    <source>
        <dbReference type="WBParaSite" id="DME_0000721301-mRNA-1"/>
    </source>
</evidence>
<keyword evidence="1" id="KW-0732">Signal</keyword>
<feature type="signal peptide" evidence="1">
    <location>
        <begin position="1"/>
        <end position="17"/>
    </location>
</feature>
<organism evidence="3 5">
    <name type="scientific">Dracunculus medinensis</name>
    <name type="common">Guinea worm</name>
    <dbReference type="NCBI Taxonomy" id="318479"/>
    <lineage>
        <taxon>Eukaryota</taxon>
        <taxon>Metazoa</taxon>
        <taxon>Ecdysozoa</taxon>
        <taxon>Nematoda</taxon>
        <taxon>Chromadorea</taxon>
        <taxon>Rhabditida</taxon>
        <taxon>Spirurina</taxon>
        <taxon>Dracunculoidea</taxon>
        <taxon>Dracunculidae</taxon>
        <taxon>Dracunculus</taxon>
    </lineage>
</organism>